<sequence length="1131" mass="124758">MPSDSRSSSPDPIALSPTPSPSRRWARTVKTTPLAEGAANRYRLTPSKSIAFDTPASNGLSPWKIKVTVEAEPHSQESDVENVSPSQTTRVRSRSTKIPLKDVDGPSPGKPKRGRSKRASSPMTKQRKRNGTPVRKKQSRRQEDGNTEKIPADPTFQSPKATPLKPQLKQITTLSSILGGNDSDTLEEVTEVSPYPVNATKSQEALTMLVNEPSPSETNRYPRKPTLEARASTDSSTPRSQNSAAVPGRPPADHLPEYFYSNPNCARRADDGGNGVGSDVSDSVPGDQTMLQSEGFSFVSVPSVHEIQEHSKGPGQKDDNENHGAYGEAGYDNHEHGLKSMSALNESKNNLLPSEALEDIPEFSSLLATPPVLNNYATLRSDKFTNGRSKTPEMKTSHGMPSSPAVSMCGLLPPRATPIGNITPLSQPPALRQECPSREEVPTPEITNIVKTGNVLQGIVRDLPPLDQDFSTPDRNSITRSNIKDISSKSDNSVKSDQRADLSFPLELDKRLDRFGDTITSSPKCPAANVAERVTEEIHHQARHLLTPGDSDVSDVPDQPSLNDPVIYPTLPNLPHDTPATNPLHSQSHDASLPYSPISDATSSISEDLDELSRTQQLELEIQQDREAVRRQIEQASASQVITIDSDEEEDDDEEIDDNDADVAFEQDGSEDDESTTSQDDGDDTGFFFQRNMPAVFESPWDPRPGNSLYLSRHLKGRRSQHGTEAPRPTHSVTPEVSLNDVHSEDEPNETPEESSDNGSAISQNDGFTSSFEQSTQQACHVLNHEIHTVPLNDVASPDLRQSDRNRQPFQYSQSNGLDIQNSRSLSTVPESEEDASDLEADLWLPKSDVKSDVEEEITADEATSSEEEPACPCKDAVRLPEASSNINAGVLARLTAFFRSTLTWSAPSQPHIDPKLPEIQPEQPSQQPDQATRKPNQLPDQPEQTLPQSEEITSEAERFAPQLRSLQPKVSRREALLHKYGPLSRYEPWSLPHYRTLDRMHHRNLLDPEYFRYFPHNTQTNTSTKPEPHVLDPILQELVGHTIQRSGFIVTFSLADVHVIAAFLELLVEPEELSREEADKQATELVAGDTSEDGKVIGPAMLALRLFSLYAGDQMRREERLGLRPPPERS</sequence>
<feature type="region of interest" description="Disordered" evidence="1">
    <location>
        <begin position="383"/>
        <end position="403"/>
    </location>
</feature>
<dbReference type="OrthoDB" id="3946221at2759"/>
<protein>
    <submittedName>
        <fullName evidence="2">Uncharacterized protein</fullName>
    </submittedName>
</protein>
<feature type="compositionally biased region" description="Polar residues" evidence="1">
    <location>
        <begin position="934"/>
        <end position="952"/>
    </location>
</feature>
<accession>A0A6A6H6H3</accession>
<feature type="compositionally biased region" description="Basic and acidic residues" evidence="1">
    <location>
        <begin position="306"/>
        <end position="322"/>
    </location>
</feature>
<feature type="region of interest" description="Disordered" evidence="1">
    <location>
        <begin position="465"/>
        <end position="499"/>
    </location>
</feature>
<dbReference type="AlphaFoldDB" id="A0A6A6H6H3"/>
<evidence type="ECO:0000313" key="2">
    <source>
        <dbReference type="EMBL" id="KAF2233123.1"/>
    </source>
</evidence>
<reference evidence="2" key="1">
    <citation type="journal article" date="2020" name="Stud. Mycol.">
        <title>101 Dothideomycetes genomes: a test case for predicting lifestyles and emergence of pathogens.</title>
        <authorList>
            <person name="Haridas S."/>
            <person name="Albert R."/>
            <person name="Binder M."/>
            <person name="Bloem J."/>
            <person name="Labutti K."/>
            <person name="Salamov A."/>
            <person name="Andreopoulos B."/>
            <person name="Baker S."/>
            <person name="Barry K."/>
            <person name="Bills G."/>
            <person name="Bluhm B."/>
            <person name="Cannon C."/>
            <person name="Castanera R."/>
            <person name="Culley D."/>
            <person name="Daum C."/>
            <person name="Ezra D."/>
            <person name="Gonzalez J."/>
            <person name="Henrissat B."/>
            <person name="Kuo A."/>
            <person name="Liang C."/>
            <person name="Lipzen A."/>
            <person name="Lutzoni F."/>
            <person name="Magnuson J."/>
            <person name="Mondo S."/>
            <person name="Nolan M."/>
            <person name="Ohm R."/>
            <person name="Pangilinan J."/>
            <person name="Park H.-J."/>
            <person name="Ramirez L."/>
            <person name="Alfaro M."/>
            <person name="Sun H."/>
            <person name="Tritt A."/>
            <person name="Yoshinaga Y."/>
            <person name="Zwiers L.-H."/>
            <person name="Turgeon B."/>
            <person name="Goodwin S."/>
            <person name="Spatafora J."/>
            <person name="Crous P."/>
            <person name="Grigoriev I."/>
        </authorList>
    </citation>
    <scope>NUCLEOTIDE SEQUENCE</scope>
    <source>
        <strain evidence="2">Tuck. ex Michener</strain>
    </source>
</reference>
<feature type="region of interest" description="Disordered" evidence="1">
    <location>
        <begin position="1"/>
        <end position="334"/>
    </location>
</feature>
<feature type="compositionally biased region" description="Acidic residues" evidence="1">
    <location>
        <begin position="831"/>
        <end position="841"/>
    </location>
</feature>
<feature type="compositionally biased region" description="Acidic residues" evidence="1">
    <location>
        <begin position="645"/>
        <end position="684"/>
    </location>
</feature>
<feature type="region of interest" description="Disordered" evidence="1">
    <location>
        <begin position="809"/>
        <end position="873"/>
    </location>
</feature>
<feature type="compositionally biased region" description="Basic and acidic residues" evidence="1">
    <location>
        <begin position="482"/>
        <end position="499"/>
    </location>
</feature>
<feature type="compositionally biased region" description="Polar residues" evidence="1">
    <location>
        <begin position="579"/>
        <end position="590"/>
    </location>
</feature>
<feature type="compositionally biased region" description="Basic residues" evidence="1">
    <location>
        <begin position="125"/>
        <end position="139"/>
    </location>
</feature>
<feature type="compositionally biased region" description="Low complexity" evidence="1">
    <location>
        <begin position="918"/>
        <end position="931"/>
    </location>
</feature>
<feature type="region of interest" description="Disordered" evidence="1">
    <location>
        <begin position="546"/>
        <end position="610"/>
    </location>
</feature>
<name>A0A6A6H6H3_VIRVR</name>
<feature type="compositionally biased region" description="Basic and acidic residues" evidence="1">
    <location>
        <begin position="140"/>
        <end position="151"/>
    </location>
</feature>
<feature type="compositionally biased region" description="Basic and acidic residues" evidence="1">
    <location>
        <begin position="383"/>
        <end position="396"/>
    </location>
</feature>
<organism evidence="2 3">
    <name type="scientific">Viridothelium virens</name>
    <name type="common">Speckled blister lichen</name>
    <name type="synonym">Trypethelium virens</name>
    <dbReference type="NCBI Taxonomy" id="1048519"/>
    <lineage>
        <taxon>Eukaryota</taxon>
        <taxon>Fungi</taxon>
        <taxon>Dikarya</taxon>
        <taxon>Ascomycota</taxon>
        <taxon>Pezizomycotina</taxon>
        <taxon>Dothideomycetes</taxon>
        <taxon>Dothideomycetes incertae sedis</taxon>
        <taxon>Trypetheliales</taxon>
        <taxon>Trypetheliaceae</taxon>
        <taxon>Viridothelium</taxon>
    </lineage>
</organism>
<evidence type="ECO:0000256" key="1">
    <source>
        <dbReference type="SAM" id="MobiDB-lite"/>
    </source>
</evidence>
<gene>
    <name evidence="2" type="ORF">EV356DRAFT_534003</name>
</gene>
<keyword evidence="3" id="KW-1185">Reference proteome</keyword>
<feature type="compositionally biased region" description="Acidic residues" evidence="1">
    <location>
        <begin position="854"/>
        <end position="870"/>
    </location>
</feature>
<feature type="compositionally biased region" description="Low complexity" evidence="1">
    <location>
        <begin position="277"/>
        <end position="287"/>
    </location>
</feature>
<feature type="region of interest" description="Disordered" evidence="1">
    <location>
        <begin position="909"/>
        <end position="966"/>
    </location>
</feature>
<feature type="compositionally biased region" description="Polar residues" evidence="1">
    <location>
        <begin position="169"/>
        <end position="178"/>
    </location>
</feature>
<feature type="compositionally biased region" description="Polar residues" evidence="1">
    <location>
        <begin position="469"/>
        <end position="481"/>
    </location>
</feature>
<dbReference type="EMBL" id="ML991809">
    <property type="protein sequence ID" value="KAF2233123.1"/>
    <property type="molecule type" value="Genomic_DNA"/>
</dbReference>
<feature type="region of interest" description="Disordered" evidence="1">
    <location>
        <begin position="716"/>
        <end position="777"/>
    </location>
</feature>
<feature type="compositionally biased region" description="Polar residues" evidence="1">
    <location>
        <begin position="757"/>
        <end position="777"/>
    </location>
</feature>
<dbReference type="Proteomes" id="UP000800092">
    <property type="component" value="Unassembled WGS sequence"/>
</dbReference>
<feature type="compositionally biased region" description="Low complexity" evidence="1">
    <location>
        <begin position="1"/>
        <end position="12"/>
    </location>
</feature>
<feature type="compositionally biased region" description="Polar residues" evidence="1">
    <location>
        <begin position="809"/>
        <end position="830"/>
    </location>
</feature>
<feature type="compositionally biased region" description="Polar residues" evidence="1">
    <location>
        <begin position="81"/>
        <end position="90"/>
    </location>
</feature>
<proteinExistence type="predicted"/>
<feature type="compositionally biased region" description="Basic and acidic residues" evidence="1">
    <location>
        <begin position="67"/>
        <end position="77"/>
    </location>
</feature>
<feature type="compositionally biased region" description="Polar residues" evidence="1">
    <location>
        <begin position="634"/>
        <end position="643"/>
    </location>
</feature>
<evidence type="ECO:0000313" key="3">
    <source>
        <dbReference type="Proteomes" id="UP000800092"/>
    </source>
</evidence>
<feature type="compositionally biased region" description="Low complexity" evidence="1">
    <location>
        <begin position="550"/>
        <end position="561"/>
    </location>
</feature>
<feature type="region of interest" description="Disordered" evidence="1">
    <location>
        <begin position="633"/>
        <end position="688"/>
    </location>
</feature>
<feature type="compositionally biased region" description="Acidic residues" evidence="1">
    <location>
        <begin position="747"/>
        <end position="756"/>
    </location>
</feature>
<feature type="compositionally biased region" description="Polar residues" evidence="1">
    <location>
        <begin position="232"/>
        <end position="244"/>
    </location>
</feature>